<dbReference type="SUPFAM" id="SSF81321">
    <property type="entry name" value="Family A G protein-coupled receptor-like"/>
    <property type="match status" value="2"/>
</dbReference>
<evidence type="ECO:0000256" key="10">
    <source>
        <dbReference type="RuleBase" id="RU000688"/>
    </source>
</evidence>
<accession>A0A553MRJ7</accession>
<feature type="transmembrane region" description="Helical" evidence="11">
    <location>
        <begin position="511"/>
        <end position="533"/>
    </location>
</feature>
<reference evidence="13 14" key="1">
    <citation type="journal article" date="2019" name="Sci. Data">
        <title>Hybrid genome assembly and annotation of Danionella translucida.</title>
        <authorList>
            <person name="Kadobianskyi M."/>
            <person name="Schulze L."/>
            <person name="Schuelke M."/>
            <person name="Judkewitz B."/>
        </authorList>
    </citation>
    <scope>NUCLEOTIDE SEQUENCE [LARGE SCALE GENOMIC DNA]</scope>
    <source>
        <strain evidence="13 14">Bolton</strain>
    </source>
</reference>
<keyword evidence="7" id="KW-1015">Disulfide bond</keyword>
<sequence>MSSIRADWSQDVMRFSMASLTLGKSLDGAVTTIGRLSNLMEEEQNQDIHTDLTGERETATNNRTALTRDSSAALMDQRLYLRIIQLNWLRQLKQYVMSLSTLFKFGIIFPQHLYGIFQCFHLFFCLLQFGGKVFPSQPSLFILSSQHANTNPKLSSLRVGSMQGFTSLSILKSKCAALLLQAAPQGHFYASTPLGTFSLARPADCPEPPVLFANPEAVSAGGPIRVQIMASGSNIELNLIELVKVVDDIDVQMGLEERATMTTHSNMDQEYYFSGDYNYSYDPIGTGVCSEDEVISFGTNITPGIFILVVLFSCVGNTLVVWVLVKFENLKSLTNTFLLNLAISDLVFTIGLPFWAHYYMNGWTLGDHACKAVHYIFYTGYYSSLIFLTVLTVHRYIGVVHPMSVVMSRKSFHCYATSIVIWIISLCAAIPQAMHVQVAGNPVDDLLALPDTATGARMLCEFHGDINWKRMSTYLQNTFFIIAFVIIVFCYSVILKRLLRPTSHSRRKTVQLILFIVVFFFLGWAPYNVAIFLKSLISWGIPPFNECEVSKGISYCIFVSQIVAFSHCCVNPVVYVFMGIKFRNHLKKMLWTLCKKYIESQNRHSRLIYSNGEEISMMEGSISNFTDVQNSSEDYGDDEPLIKMCSPQNYKTVTGVWYAIIFCISILGNGFLVYTLTCREDLKKATTQFMLCLALFDLLFTLTLPFWSTECLHHWVFGEAACKIMTGAYFVGLYGSLILLTAMSLDRFAIIVVRSYWLTRSRRLKCTKAACAGAWIISLVASLKDAVVMKVKEVDIQRYSCESINVNDESMAYYVQFVLFFLLPFAIIVFCYTKILCTSLSISSQSKNRTVVLVLCIIVAFFTCWGPYHVLLVLMPVYEFDACKHHKLHLTFTLCRILAYSHCCMNPVFYFLKNLLTSVCSPGFFRRVMDRDNCKSQSMINQRDAQVCEALQTNATELNIL</sequence>
<dbReference type="InterPro" id="IPR050119">
    <property type="entry name" value="CCR1-9-like"/>
</dbReference>
<dbReference type="STRING" id="623744.A0A553MRJ7"/>
<feature type="transmembrane region" description="Helical" evidence="11">
    <location>
        <begin position="813"/>
        <end position="832"/>
    </location>
</feature>
<dbReference type="InterPro" id="IPR000276">
    <property type="entry name" value="GPCR_Rhodpsn"/>
</dbReference>
<keyword evidence="8 10" id="KW-0675">Receptor</keyword>
<feature type="transmembrane region" description="Helical" evidence="11">
    <location>
        <begin position="372"/>
        <end position="393"/>
    </location>
</feature>
<evidence type="ECO:0000256" key="9">
    <source>
        <dbReference type="ARBA" id="ARBA00023224"/>
    </source>
</evidence>
<dbReference type="GO" id="GO:0009897">
    <property type="term" value="C:external side of plasma membrane"/>
    <property type="evidence" value="ECO:0007669"/>
    <property type="project" value="TreeGrafter"/>
</dbReference>
<dbReference type="AlphaFoldDB" id="A0A553MRJ7"/>
<feature type="transmembrane region" description="Helical" evidence="11">
    <location>
        <begin position="414"/>
        <end position="434"/>
    </location>
</feature>
<dbReference type="GO" id="GO:0019957">
    <property type="term" value="F:C-C chemokine binding"/>
    <property type="evidence" value="ECO:0007669"/>
    <property type="project" value="TreeGrafter"/>
</dbReference>
<dbReference type="GO" id="GO:0016493">
    <property type="term" value="F:C-C chemokine receptor activity"/>
    <property type="evidence" value="ECO:0007669"/>
    <property type="project" value="TreeGrafter"/>
</dbReference>
<evidence type="ECO:0000313" key="13">
    <source>
        <dbReference type="EMBL" id="TRY55800.1"/>
    </source>
</evidence>
<dbReference type="PANTHER" id="PTHR10489:SF730">
    <property type="entry name" value="CHEMOKINE XC RECEPTOR 1"/>
    <property type="match status" value="1"/>
</dbReference>
<dbReference type="GO" id="GO:0006955">
    <property type="term" value="P:immune response"/>
    <property type="evidence" value="ECO:0007669"/>
    <property type="project" value="TreeGrafter"/>
</dbReference>
<comment type="subcellular location">
    <subcellularLocation>
        <location evidence="1">Cell membrane</location>
        <topology evidence="1">Multi-pass membrane protein</topology>
    </subcellularLocation>
</comment>
<protein>
    <recommendedName>
        <fullName evidence="12">G-protein coupled receptors family 1 profile domain-containing protein</fullName>
    </recommendedName>
</protein>
<dbReference type="InterPro" id="IPR000355">
    <property type="entry name" value="Chemokine_rcpt"/>
</dbReference>
<feature type="domain" description="G-protein coupled receptors family 1 profile" evidence="12">
    <location>
        <begin position="668"/>
        <end position="910"/>
    </location>
</feature>
<keyword evidence="4 11" id="KW-1133">Transmembrane helix</keyword>
<feature type="transmembrane region" description="Helical" evidence="11">
    <location>
        <begin position="852"/>
        <end position="878"/>
    </location>
</feature>
<comment type="caution">
    <text evidence="13">The sequence shown here is derived from an EMBL/GenBank/DDBJ whole genome shotgun (WGS) entry which is preliminary data.</text>
</comment>
<evidence type="ECO:0000256" key="5">
    <source>
        <dbReference type="ARBA" id="ARBA00023040"/>
    </source>
</evidence>
<proteinExistence type="inferred from homology"/>
<dbReference type="GO" id="GO:0019722">
    <property type="term" value="P:calcium-mediated signaling"/>
    <property type="evidence" value="ECO:0007669"/>
    <property type="project" value="TreeGrafter"/>
</dbReference>
<name>A0A553MRJ7_9TELE</name>
<comment type="similarity">
    <text evidence="10">Belongs to the G-protein coupled receptor 1 family.</text>
</comment>
<evidence type="ECO:0000256" key="2">
    <source>
        <dbReference type="ARBA" id="ARBA00022475"/>
    </source>
</evidence>
<dbReference type="GO" id="GO:0060326">
    <property type="term" value="P:cell chemotaxis"/>
    <property type="evidence" value="ECO:0007669"/>
    <property type="project" value="TreeGrafter"/>
</dbReference>
<evidence type="ECO:0000256" key="4">
    <source>
        <dbReference type="ARBA" id="ARBA00022989"/>
    </source>
</evidence>
<evidence type="ECO:0000256" key="6">
    <source>
        <dbReference type="ARBA" id="ARBA00023136"/>
    </source>
</evidence>
<dbReference type="PRINTS" id="PR00237">
    <property type="entry name" value="GPCRRHODOPSN"/>
</dbReference>
<keyword evidence="14" id="KW-1185">Reference proteome</keyword>
<dbReference type="PROSITE" id="PS50262">
    <property type="entry name" value="G_PROTEIN_RECEP_F1_2"/>
    <property type="match status" value="2"/>
</dbReference>
<feature type="transmembrane region" description="Helical" evidence="11">
    <location>
        <begin position="478"/>
        <end position="499"/>
    </location>
</feature>
<evidence type="ECO:0000256" key="3">
    <source>
        <dbReference type="ARBA" id="ARBA00022692"/>
    </source>
</evidence>
<feature type="transmembrane region" description="Helical" evidence="11">
    <location>
        <begin position="337"/>
        <end position="360"/>
    </location>
</feature>
<dbReference type="FunFam" id="1.20.1070.10:FF:000130">
    <property type="entry name" value="Chemokine (C-C motif) receptor 2"/>
    <property type="match status" value="1"/>
</dbReference>
<organism evidence="13 14">
    <name type="scientific">Danionella cerebrum</name>
    <dbReference type="NCBI Taxonomy" id="2873325"/>
    <lineage>
        <taxon>Eukaryota</taxon>
        <taxon>Metazoa</taxon>
        <taxon>Chordata</taxon>
        <taxon>Craniata</taxon>
        <taxon>Vertebrata</taxon>
        <taxon>Euteleostomi</taxon>
        <taxon>Actinopterygii</taxon>
        <taxon>Neopterygii</taxon>
        <taxon>Teleostei</taxon>
        <taxon>Ostariophysi</taxon>
        <taxon>Cypriniformes</taxon>
        <taxon>Danionidae</taxon>
        <taxon>Danioninae</taxon>
        <taxon>Danionella</taxon>
    </lineage>
</organism>
<keyword evidence="3 10" id="KW-0812">Transmembrane</keyword>
<dbReference type="GO" id="GO:0007204">
    <property type="term" value="P:positive regulation of cytosolic calcium ion concentration"/>
    <property type="evidence" value="ECO:0007669"/>
    <property type="project" value="TreeGrafter"/>
</dbReference>
<feature type="transmembrane region" description="Helical" evidence="11">
    <location>
        <begin position="656"/>
        <end position="677"/>
    </location>
</feature>
<dbReference type="EMBL" id="SRMA01027309">
    <property type="protein sequence ID" value="TRY55800.1"/>
    <property type="molecule type" value="Genomic_DNA"/>
</dbReference>
<dbReference type="OrthoDB" id="10015690at2759"/>
<keyword evidence="6 11" id="KW-0472">Membrane</keyword>
<gene>
    <name evidence="13" type="ORF">DNTS_025646</name>
</gene>
<dbReference type="Proteomes" id="UP000316079">
    <property type="component" value="Unassembled WGS sequence"/>
</dbReference>
<dbReference type="PRINTS" id="PR00657">
    <property type="entry name" value="CCCHEMOKINER"/>
</dbReference>
<dbReference type="Pfam" id="PF00001">
    <property type="entry name" value="7tm_1"/>
    <property type="match status" value="2"/>
</dbReference>
<dbReference type="Gene3D" id="1.20.1070.10">
    <property type="entry name" value="Rhodopsin 7-helix transmembrane proteins"/>
    <property type="match status" value="2"/>
</dbReference>
<keyword evidence="2" id="KW-1003">Cell membrane</keyword>
<evidence type="ECO:0000256" key="1">
    <source>
        <dbReference type="ARBA" id="ARBA00004651"/>
    </source>
</evidence>
<keyword evidence="5 10" id="KW-0297">G-protein coupled receptor</keyword>
<keyword evidence="9 10" id="KW-0807">Transducer</keyword>
<evidence type="ECO:0000313" key="14">
    <source>
        <dbReference type="Proteomes" id="UP000316079"/>
    </source>
</evidence>
<feature type="transmembrane region" description="Helical" evidence="11">
    <location>
        <begin position="305"/>
        <end position="325"/>
    </location>
</feature>
<dbReference type="PROSITE" id="PS00237">
    <property type="entry name" value="G_PROTEIN_RECEP_F1_1"/>
    <property type="match status" value="2"/>
</dbReference>
<evidence type="ECO:0000256" key="8">
    <source>
        <dbReference type="ARBA" id="ARBA00023170"/>
    </source>
</evidence>
<feature type="domain" description="G-protein coupled receptors family 1 profile" evidence="12">
    <location>
        <begin position="316"/>
        <end position="575"/>
    </location>
</feature>
<dbReference type="InterPro" id="IPR017452">
    <property type="entry name" value="GPCR_Rhodpsn_7TM"/>
</dbReference>
<feature type="transmembrane region" description="Helical" evidence="11">
    <location>
        <begin position="689"/>
        <end position="707"/>
    </location>
</feature>
<feature type="transmembrane region" description="Helical" evidence="11">
    <location>
        <begin position="727"/>
        <end position="745"/>
    </location>
</feature>
<evidence type="ECO:0000259" key="12">
    <source>
        <dbReference type="PROSITE" id="PS50262"/>
    </source>
</evidence>
<dbReference type="PANTHER" id="PTHR10489">
    <property type="entry name" value="CELL ADHESION MOLECULE"/>
    <property type="match status" value="1"/>
</dbReference>
<evidence type="ECO:0000256" key="11">
    <source>
        <dbReference type="SAM" id="Phobius"/>
    </source>
</evidence>
<evidence type="ECO:0000256" key="7">
    <source>
        <dbReference type="ARBA" id="ARBA00023157"/>
    </source>
</evidence>